<keyword evidence="3 5" id="KW-1133">Transmembrane helix</keyword>
<feature type="transmembrane region" description="Helical" evidence="5">
    <location>
        <begin position="163"/>
        <end position="181"/>
    </location>
</feature>
<keyword evidence="9" id="KW-1185">Reference proteome</keyword>
<dbReference type="Pfam" id="PF00005">
    <property type="entry name" value="ABC_tran"/>
    <property type="match status" value="1"/>
</dbReference>
<dbReference type="RefSeq" id="WP_212218283.1">
    <property type="nucleotide sequence ID" value="NZ_JAGUCO010000023.1"/>
</dbReference>
<evidence type="ECO:0000259" key="6">
    <source>
        <dbReference type="PROSITE" id="PS50893"/>
    </source>
</evidence>
<dbReference type="Gene3D" id="3.40.50.300">
    <property type="entry name" value="P-loop containing nucleotide triphosphate hydrolases"/>
    <property type="match status" value="1"/>
</dbReference>
<evidence type="ECO:0000256" key="4">
    <source>
        <dbReference type="ARBA" id="ARBA00023136"/>
    </source>
</evidence>
<evidence type="ECO:0000313" key="8">
    <source>
        <dbReference type="EMBL" id="MBS2100440.1"/>
    </source>
</evidence>
<keyword evidence="8" id="KW-0547">Nucleotide-binding</keyword>
<evidence type="ECO:0000256" key="2">
    <source>
        <dbReference type="ARBA" id="ARBA00022692"/>
    </source>
</evidence>
<accession>A0ABS5JZV9</accession>
<dbReference type="InterPro" id="IPR036640">
    <property type="entry name" value="ABC1_TM_sf"/>
</dbReference>
<name>A0ABS5JZV9_9BACT</name>
<dbReference type="EMBL" id="JAGUCO010000023">
    <property type="protein sequence ID" value="MBS2100440.1"/>
    <property type="molecule type" value="Genomic_DNA"/>
</dbReference>
<feature type="domain" description="ABC transporter" evidence="6">
    <location>
        <begin position="339"/>
        <end position="573"/>
    </location>
</feature>
<dbReference type="PANTHER" id="PTHR43394:SF4">
    <property type="entry name" value="TOXIN SECRETION ABC TRANSPORTER ATP-BINDING PROTEIN"/>
    <property type="match status" value="1"/>
</dbReference>
<dbReference type="SUPFAM" id="SSF52540">
    <property type="entry name" value="P-loop containing nucleoside triphosphate hydrolases"/>
    <property type="match status" value="1"/>
</dbReference>
<dbReference type="Gene3D" id="1.20.1560.10">
    <property type="entry name" value="ABC transporter type 1, transmembrane domain"/>
    <property type="match status" value="1"/>
</dbReference>
<dbReference type="InterPro" id="IPR039421">
    <property type="entry name" value="Type_1_exporter"/>
</dbReference>
<evidence type="ECO:0000256" key="5">
    <source>
        <dbReference type="SAM" id="Phobius"/>
    </source>
</evidence>
<comment type="subcellular location">
    <subcellularLocation>
        <location evidence="1">Cell membrane</location>
        <topology evidence="1">Multi-pass membrane protein</topology>
    </subcellularLocation>
</comment>
<dbReference type="SUPFAM" id="SSF90123">
    <property type="entry name" value="ABC transporter transmembrane region"/>
    <property type="match status" value="1"/>
</dbReference>
<sequence>MEYNVKLPFRRFIKMLKVDKQDIFSIYIYAIFNGLVSLSLPLGVQAIINLITGGQVSTSWIVLVTIVVLGVILNGVMQVMQMSISENIQQKLFARSAFDFAFRIPRIKLSALDGHYAPELMNRFFDTLTIQKGISKILLDFSSAILQVLFGMILLSIYHSYFILYSAILLLIVFVIFRYTVKNGLITSLKESTYKYKVAHWLQELARAQDTFKMAASSNLPLEKTDESVYGYLKYRKNHFRILVIQFVNLISFKVIMIAGLLIVGGLLVINQQMNIGQFVAAEIIILMIVTSVEKLMTLIETVYDVLTSVEKMGSITDMPLDCDLGEDIDLSKSEGFHIDIENLSYSFTKDSTNEVLKDLNLTIKPGEKICLSGFNGSGKSMLLKHLGGMYDSYSGNILFNQVSMKNWKNNELRSEIGSCYSKAEIFAGTIFENITLGKSNISKIDVEKVAAIMGFNSYVDSLEEGYDTLLIAEGKNIPKSVRLKIIMARSIVVESRLILLGDLINQLNETDRNQFITYVLSLKSTVIVTSNNPAVAELFERVLVLNRGELIADGVHEKMKHLGWYKNVFQTK</sequence>
<keyword evidence="2 5" id="KW-0812">Transmembrane</keyword>
<organism evidence="8 9">
    <name type="scientific">Carboxylicivirga linearis</name>
    <dbReference type="NCBI Taxonomy" id="1628157"/>
    <lineage>
        <taxon>Bacteria</taxon>
        <taxon>Pseudomonadati</taxon>
        <taxon>Bacteroidota</taxon>
        <taxon>Bacteroidia</taxon>
        <taxon>Marinilabiliales</taxon>
        <taxon>Marinilabiliaceae</taxon>
        <taxon>Carboxylicivirga</taxon>
    </lineage>
</organism>
<dbReference type="InterPro" id="IPR003439">
    <property type="entry name" value="ABC_transporter-like_ATP-bd"/>
</dbReference>
<dbReference type="PANTHER" id="PTHR43394">
    <property type="entry name" value="ATP-DEPENDENT PERMEASE MDL1, MITOCHONDRIAL"/>
    <property type="match status" value="1"/>
</dbReference>
<keyword evidence="8" id="KW-0067">ATP-binding</keyword>
<evidence type="ECO:0000256" key="3">
    <source>
        <dbReference type="ARBA" id="ARBA00022989"/>
    </source>
</evidence>
<keyword evidence="4 5" id="KW-0472">Membrane</keyword>
<evidence type="ECO:0000259" key="7">
    <source>
        <dbReference type="PROSITE" id="PS50929"/>
    </source>
</evidence>
<dbReference type="Proteomes" id="UP000708576">
    <property type="component" value="Unassembled WGS sequence"/>
</dbReference>
<gene>
    <name evidence="8" type="ORF">KEM10_19295</name>
</gene>
<dbReference type="PROSITE" id="PS50893">
    <property type="entry name" value="ABC_TRANSPORTER_2"/>
    <property type="match status" value="1"/>
</dbReference>
<proteinExistence type="predicted"/>
<protein>
    <submittedName>
        <fullName evidence="8">ATP-binding cassette domain-containing protein</fullName>
    </submittedName>
</protein>
<dbReference type="PROSITE" id="PS50929">
    <property type="entry name" value="ABC_TM1F"/>
    <property type="match status" value="1"/>
</dbReference>
<feature type="transmembrane region" description="Helical" evidence="5">
    <location>
        <begin position="24"/>
        <end position="48"/>
    </location>
</feature>
<dbReference type="GO" id="GO:0005524">
    <property type="term" value="F:ATP binding"/>
    <property type="evidence" value="ECO:0007669"/>
    <property type="project" value="UniProtKB-KW"/>
</dbReference>
<dbReference type="InterPro" id="IPR011527">
    <property type="entry name" value="ABC1_TM_dom"/>
</dbReference>
<feature type="transmembrane region" description="Helical" evidence="5">
    <location>
        <begin position="60"/>
        <end position="80"/>
    </location>
</feature>
<evidence type="ECO:0000313" key="9">
    <source>
        <dbReference type="Proteomes" id="UP000708576"/>
    </source>
</evidence>
<feature type="transmembrane region" description="Helical" evidence="5">
    <location>
        <begin position="242"/>
        <end position="270"/>
    </location>
</feature>
<feature type="domain" description="ABC transmembrane type-1" evidence="7">
    <location>
        <begin position="28"/>
        <end position="305"/>
    </location>
</feature>
<dbReference type="InterPro" id="IPR027417">
    <property type="entry name" value="P-loop_NTPase"/>
</dbReference>
<reference evidence="8 9" key="1">
    <citation type="journal article" date="2015" name="Int. J. Syst. Evol. Microbiol.">
        <title>Carboxylicivirga linearis sp. nov., isolated from a sea cucumber culture pond.</title>
        <authorList>
            <person name="Wang F.Q."/>
            <person name="Zhou Y.X."/>
            <person name="Lin X.Z."/>
            <person name="Chen G.J."/>
            <person name="Du Z.J."/>
        </authorList>
    </citation>
    <scope>NUCLEOTIDE SEQUENCE [LARGE SCALE GENOMIC DNA]</scope>
    <source>
        <strain evidence="8 9">FB218</strain>
    </source>
</reference>
<comment type="caution">
    <text evidence="8">The sequence shown here is derived from an EMBL/GenBank/DDBJ whole genome shotgun (WGS) entry which is preliminary data.</text>
</comment>
<feature type="transmembrane region" description="Helical" evidence="5">
    <location>
        <begin position="137"/>
        <end position="157"/>
    </location>
</feature>
<evidence type="ECO:0000256" key="1">
    <source>
        <dbReference type="ARBA" id="ARBA00004651"/>
    </source>
</evidence>
<dbReference type="Pfam" id="PF00664">
    <property type="entry name" value="ABC_membrane"/>
    <property type="match status" value="1"/>
</dbReference>